<keyword evidence="1" id="KW-0732">Signal</keyword>
<dbReference type="InterPro" id="IPR011017">
    <property type="entry name" value="TRASH_dom"/>
</dbReference>
<name>A0A2Z4Y6M2_SUMC1</name>
<dbReference type="Proteomes" id="UP000262583">
    <property type="component" value="Chromosome"/>
</dbReference>
<feature type="domain" description="TRASH" evidence="2">
    <location>
        <begin position="124"/>
        <end position="161"/>
    </location>
</feature>
<dbReference type="EMBL" id="CP030759">
    <property type="protein sequence ID" value="AXA36860.1"/>
    <property type="molecule type" value="Genomic_DNA"/>
</dbReference>
<feature type="domain" description="TRASH" evidence="2">
    <location>
        <begin position="66"/>
        <end position="100"/>
    </location>
</feature>
<dbReference type="SMART" id="SM00746">
    <property type="entry name" value="TRASH"/>
    <property type="match status" value="2"/>
</dbReference>
<evidence type="ECO:0000256" key="1">
    <source>
        <dbReference type="SAM" id="SignalP"/>
    </source>
</evidence>
<proteinExistence type="predicted"/>
<gene>
    <name evidence="3" type="ORF">BRCON_2083</name>
</gene>
<accession>A0A2Z4Y6M2</accession>
<feature type="signal peptide" evidence="1">
    <location>
        <begin position="1"/>
        <end position="42"/>
    </location>
</feature>
<sequence length="178" mass="19509">MSLRTVGLRFDFSGLPNRLTARISALLVALGLCAFASPRAFAEEGQATTSTLTDDYPLTTCIVMVGQKLGRGGKGHVVNYEGREVRLCCKKCVKDFNANPQKYLPILDAAVIAKEKPNYPLSTCVVSGQPLDPKSAVDFVYKNHLVRFCCADCKASFLKEPDKFLGQLTSARTQRTKQ</sequence>
<dbReference type="AlphaFoldDB" id="A0A2Z4Y6M2"/>
<dbReference type="Gene3D" id="1.10.620.20">
    <property type="entry name" value="Ribonucleotide Reductase, subunit A"/>
    <property type="match status" value="1"/>
</dbReference>
<feature type="chain" id="PRO_5016435847" description="TRASH domain-containing protein" evidence="1">
    <location>
        <begin position="43"/>
        <end position="178"/>
    </location>
</feature>
<evidence type="ECO:0000313" key="4">
    <source>
        <dbReference type="Proteomes" id="UP000262583"/>
    </source>
</evidence>
<evidence type="ECO:0000259" key="2">
    <source>
        <dbReference type="SMART" id="SM00746"/>
    </source>
</evidence>
<reference evidence="3 4" key="1">
    <citation type="submission" date="2018-05" db="EMBL/GenBank/DDBJ databases">
        <title>A metagenomic window into the 2 km-deep terrestrial subsurface aquifer revealed taxonomically and functionally diverse microbial community comprising novel uncultured bacterial lineages.</title>
        <authorList>
            <person name="Kadnikov V.V."/>
            <person name="Mardanov A.V."/>
            <person name="Beletsky A.V."/>
            <person name="Banks D."/>
            <person name="Pimenov N.V."/>
            <person name="Frank Y.A."/>
            <person name="Karnachuk O.V."/>
            <person name="Ravin N.V."/>
        </authorList>
    </citation>
    <scope>NUCLEOTIDE SEQUENCE [LARGE SCALE GENOMIC DNA]</scope>
    <source>
        <strain evidence="3">BY</strain>
    </source>
</reference>
<dbReference type="KEGG" id="schv:BRCON_2083"/>
<dbReference type="GO" id="GO:0016491">
    <property type="term" value="F:oxidoreductase activity"/>
    <property type="evidence" value="ECO:0007669"/>
    <property type="project" value="InterPro"/>
</dbReference>
<dbReference type="InterPro" id="IPR012348">
    <property type="entry name" value="RNR-like"/>
</dbReference>
<protein>
    <recommendedName>
        <fullName evidence="2">TRASH domain-containing protein</fullName>
    </recommendedName>
</protein>
<evidence type="ECO:0000313" key="3">
    <source>
        <dbReference type="EMBL" id="AXA36860.1"/>
    </source>
</evidence>
<organism evidence="3 4">
    <name type="scientific">Sumerlaea chitinivorans</name>
    <dbReference type="NCBI Taxonomy" id="2250252"/>
    <lineage>
        <taxon>Bacteria</taxon>
        <taxon>Candidatus Sumerlaeota</taxon>
        <taxon>Candidatus Sumerlaeia</taxon>
        <taxon>Candidatus Sumerlaeales</taxon>
        <taxon>Candidatus Sumerlaeaceae</taxon>
        <taxon>Candidatus Sumerlaea</taxon>
    </lineage>
</organism>